<evidence type="ECO:0008006" key="3">
    <source>
        <dbReference type="Google" id="ProtNLM"/>
    </source>
</evidence>
<accession>A0ABZ1LQS0</accession>
<protein>
    <recommendedName>
        <fullName evidence="3">HEAT repeat domain-containing protein</fullName>
    </recommendedName>
</protein>
<evidence type="ECO:0000313" key="1">
    <source>
        <dbReference type="EMBL" id="WTR75768.1"/>
    </source>
</evidence>
<proteinExistence type="predicted"/>
<sequence>MLVAAFHEEGNVVVPQPTGLISVLLDRTARIDERDDAAMDLEAYSGEHVVKALVDVASSPVEDELVLASAAESLGRILARDGGCPEDLLASLRPDAKRIAEEGLRASRRFEEPAQDEAAP</sequence>
<dbReference type="RefSeq" id="WP_327166913.1">
    <property type="nucleotide sequence ID" value="NZ_CP108189.1"/>
</dbReference>
<organism evidence="1 2">
    <name type="scientific">Streptomyces zaomyceticus</name>
    <dbReference type="NCBI Taxonomy" id="68286"/>
    <lineage>
        <taxon>Bacteria</taxon>
        <taxon>Bacillati</taxon>
        <taxon>Actinomycetota</taxon>
        <taxon>Actinomycetes</taxon>
        <taxon>Kitasatosporales</taxon>
        <taxon>Streptomycetaceae</taxon>
        <taxon>Streptomyces</taxon>
    </lineage>
</organism>
<dbReference type="Proteomes" id="UP001622594">
    <property type="component" value="Plasmid unnamed1"/>
</dbReference>
<keyword evidence="1" id="KW-0614">Plasmid</keyword>
<geneLocation type="plasmid" evidence="1 2">
    <name>unnamed1</name>
</geneLocation>
<gene>
    <name evidence="1" type="ORF">OG814_41595</name>
</gene>
<reference evidence="1 2" key="1">
    <citation type="submission" date="2022-10" db="EMBL/GenBank/DDBJ databases">
        <title>The complete genomes of actinobacterial strains from the NBC collection.</title>
        <authorList>
            <person name="Joergensen T.S."/>
            <person name="Alvarez Arevalo M."/>
            <person name="Sterndorff E.B."/>
            <person name="Faurdal D."/>
            <person name="Vuksanovic O."/>
            <person name="Mourched A.-S."/>
            <person name="Charusanti P."/>
            <person name="Shaw S."/>
            <person name="Blin K."/>
            <person name="Weber T."/>
        </authorList>
    </citation>
    <scope>NUCLEOTIDE SEQUENCE [LARGE SCALE GENOMIC DNA]</scope>
    <source>
        <strain evidence="1 2">NBC_00123</strain>
        <plasmid evidence="1 2">unnamed1</plasmid>
    </source>
</reference>
<keyword evidence="2" id="KW-1185">Reference proteome</keyword>
<evidence type="ECO:0000313" key="2">
    <source>
        <dbReference type="Proteomes" id="UP001622594"/>
    </source>
</evidence>
<name>A0ABZ1LQS0_9ACTN</name>
<dbReference type="EMBL" id="CP108189">
    <property type="protein sequence ID" value="WTR75768.1"/>
    <property type="molecule type" value="Genomic_DNA"/>
</dbReference>